<keyword evidence="1" id="KW-0472">Membrane</keyword>
<accession>A0A8T0G1B5</accession>
<keyword evidence="1" id="KW-0812">Transmembrane</keyword>
<comment type="caution">
    <text evidence="2">The sequence shown here is derived from an EMBL/GenBank/DDBJ whole genome shotgun (WGS) entry which is preliminary data.</text>
</comment>
<protein>
    <submittedName>
        <fullName evidence="2">Uncharacterized protein</fullName>
    </submittedName>
</protein>
<keyword evidence="1" id="KW-1133">Transmembrane helix</keyword>
<evidence type="ECO:0000256" key="1">
    <source>
        <dbReference type="SAM" id="Phobius"/>
    </source>
</evidence>
<dbReference type="AlphaFoldDB" id="A0A8T0G1B5"/>
<proteinExistence type="predicted"/>
<reference evidence="2" key="2">
    <citation type="submission" date="2020-06" db="EMBL/GenBank/DDBJ databases">
        <authorList>
            <person name="Sheffer M."/>
        </authorList>
    </citation>
    <scope>NUCLEOTIDE SEQUENCE</scope>
</reference>
<sequence>MTLCIIRELILEFRMHIRDDLKKLKIICFAALLFIVPSFYIASLVQTCMNVAETSKINVYTKDTFFGWYSNNTLVSCILLFSFEIVMFQQCYLLPGFCVIFCIFSYEIMDQGITCFQKKLYSSHKRGFEHFARCYSTYTSRIFFCISHLEHTLSLLLTLLQGYLIWNIFHTTSYLAKHSIRVMGLFAALTEIISLGVTAFMYLWLNMSAAKIHNSAIGVKNSVFKIVADVALTEEKRCSLILEMATDFPSKVVITGWKLFPCKREIIMKTAGAVFTYGMILAQIE</sequence>
<feature type="transmembrane region" description="Helical" evidence="1">
    <location>
        <begin position="65"/>
        <end position="85"/>
    </location>
</feature>
<dbReference type="EMBL" id="JABXBU010000002">
    <property type="protein sequence ID" value="KAF8794963.1"/>
    <property type="molecule type" value="Genomic_DNA"/>
</dbReference>
<reference evidence="2" key="1">
    <citation type="journal article" date="2020" name="bioRxiv">
        <title>Chromosome-level reference genome of the European wasp spider Argiope bruennichi: a resource for studies on range expansion and evolutionary adaptation.</title>
        <authorList>
            <person name="Sheffer M.M."/>
            <person name="Hoppe A."/>
            <person name="Krehenwinkel H."/>
            <person name="Uhl G."/>
            <person name="Kuss A.W."/>
            <person name="Jensen L."/>
            <person name="Jensen C."/>
            <person name="Gillespie R.G."/>
            <person name="Hoff K.J."/>
            <person name="Prost S."/>
        </authorList>
    </citation>
    <scope>NUCLEOTIDE SEQUENCE</scope>
</reference>
<organism evidence="2 3">
    <name type="scientific">Argiope bruennichi</name>
    <name type="common">Wasp spider</name>
    <name type="synonym">Aranea bruennichi</name>
    <dbReference type="NCBI Taxonomy" id="94029"/>
    <lineage>
        <taxon>Eukaryota</taxon>
        <taxon>Metazoa</taxon>
        <taxon>Ecdysozoa</taxon>
        <taxon>Arthropoda</taxon>
        <taxon>Chelicerata</taxon>
        <taxon>Arachnida</taxon>
        <taxon>Araneae</taxon>
        <taxon>Araneomorphae</taxon>
        <taxon>Entelegynae</taxon>
        <taxon>Araneoidea</taxon>
        <taxon>Araneidae</taxon>
        <taxon>Argiope</taxon>
    </lineage>
</organism>
<evidence type="ECO:0000313" key="3">
    <source>
        <dbReference type="Proteomes" id="UP000807504"/>
    </source>
</evidence>
<feature type="transmembrane region" description="Helical" evidence="1">
    <location>
        <begin position="92"/>
        <end position="109"/>
    </location>
</feature>
<feature type="transmembrane region" description="Helical" evidence="1">
    <location>
        <begin position="153"/>
        <end position="170"/>
    </location>
</feature>
<dbReference type="Proteomes" id="UP000807504">
    <property type="component" value="Unassembled WGS sequence"/>
</dbReference>
<feature type="transmembrane region" description="Helical" evidence="1">
    <location>
        <begin position="182"/>
        <end position="205"/>
    </location>
</feature>
<name>A0A8T0G1B5_ARGBR</name>
<evidence type="ECO:0000313" key="2">
    <source>
        <dbReference type="EMBL" id="KAF8794963.1"/>
    </source>
</evidence>
<keyword evidence="3" id="KW-1185">Reference proteome</keyword>
<gene>
    <name evidence="2" type="ORF">HNY73_002870</name>
</gene>
<feature type="transmembrane region" description="Helical" evidence="1">
    <location>
        <begin position="24"/>
        <end position="45"/>
    </location>
</feature>